<feature type="domain" description="NADH:flavin oxidoreductase/NADH oxidase N-terminal" evidence="4">
    <location>
        <begin position="9"/>
        <end position="345"/>
    </location>
</feature>
<dbReference type="FunFam" id="3.20.20.70:FF:000059">
    <property type="entry name" value="N-ethylmaleimide reductase, FMN-linked"/>
    <property type="match status" value="1"/>
</dbReference>
<dbReference type="Pfam" id="PF00724">
    <property type="entry name" value="Oxidored_FMN"/>
    <property type="match status" value="1"/>
</dbReference>
<dbReference type="InterPro" id="IPR001155">
    <property type="entry name" value="OxRdtase_FMN_N"/>
</dbReference>
<reference evidence="5" key="1">
    <citation type="submission" date="2020-02" db="EMBL/GenBank/DDBJ databases">
        <authorList>
            <person name="Chen W.-M."/>
        </authorList>
    </citation>
    <scope>NUCLEOTIDE SEQUENCE</scope>
    <source>
        <strain evidence="5">NBD-18</strain>
    </source>
</reference>
<evidence type="ECO:0000256" key="3">
    <source>
        <dbReference type="ARBA" id="ARBA00023002"/>
    </source>
</evidence>
<accession>A0A6B2QY21</accession>
<dbReference type="InterPro" id="IPR045247">
    <property type="entry name" value="Oye-like"/>
</dbReference>
<organism evidence="5">
    <name type="scientific">Sheuella amnicola</name>
    <dbReference type="NCBI Taxonomy" id="2707330"/>
    <lineage>
        <taxon>Bacteria</taxon>
        <taxon>Pseudomonadati</taxon>
        <taxon>Pseudomonadota</taxon>
        <taxon>Betaproteobacteria</taxon>
        <taxon>Burkholderiales</taxon>
        <taxon>Alcaligenaceae</taxon>
        <taxon>Sheuella</taxon>
    </lineage>
</organism>
<dbReference type="GO" id="GO:0010181">
    <property type="term" value="F:FMN binding"/>
    <property type="evidence" value="ECO:0007669"/>
    <property type="project" value="InterPro"/>
</dbReference>
<dbReference type="EMBL" id="JAAGRN010000005">
    <property type="protein sequence ID" value="NDY83360.1"/>
    <property type="molecule type" value="Genomic_DNA"/>
</dbReference>
<gene>
    <name evidence="5" type="ORF">G3I67_08970</name>
</gene>
<dbReference type="CDD" id="cd02933">
    <property type="entry name" value="OYE_like_FMN"/>
    <property type="match status" value="1"/>
</dbReference>
<evidence type="ECO:0000259" key="4">
    <source>
        <dbReference type="Pfam" id="PF00724"/>
    </source>
</evidence>
<dbReference type="Gene3D" id="3.20.20.70">
    <property type="entry name" value="Aldolase class I"/>
    <property type="match status" value="1"/>
</dbReference>
<keyword evidence="3" id="KW-0560">Oxidoreductase</keyword>
<sequence>MSINSPLAGPVKLGAIELKNRVVMAPLTRMRAIAGEVSNPLAKTYYSQRAGAGLIITEATQISRLGQGYPATPGIYSDNQTQAWKEIVEAVHAKGGKIVAQLWHVGRISHSSLHPDEGLPIAPSAIAPSGKTLGADWKMHAYEVPAAMTAGDIANLKTEFLQAAQNAKKAGFDGIEIHAANGYLLDQFLQDHSNKRTDAYGGSFENRARLLVEVLQTVSTVFPFDRIGVRLSPYGTFNDMKDSDPIALFTSVIEKLNELGLAYLHMIEPRSTTAGGNEDINTEAPVTADIFRKIFKGAFLSAGGFTRELGEQAISNGSADAIAYGRLYISNPDLAERLVQHAPLNPYDRATFYGGAEKGYTDYPFLKA</sequence>
<comment type="cofactor">
    <cofactor evidence="1">
        <name>FMN</name>
        <dbReference type="ChEBI" id="CHEBI:58210"/>
    </cofactor>
</comment>
<dbReference type="PANTHER" id="PTHR22893">
    <property type="entry name" value="NADH OXIDOREDUCTASE-RELATED"/>
    <property type="match status" value="1"/>
</dbReference>
<comment type="similarity">
    <text evidence="2">Belongs to the NADH:flavin oxidoreductase/NADH oxidase family.</text>
</comment>
<evidence type="ECO:0000256" key="2">
    <source>
        <dbReference type="ARBA" id="ARBA00005979"/>
    </source>
</evidence>
<dbReference type="SUPFAM" id="SSF51395">
    <property type="entry name" value="FMN-linked oxidoreductases"/>
    <property type="match status" value="1"/>
</dbReference>
<evidence type="ECO:0000256" key="1">
    <source>
        <dbReference type="ARBA" id="ARBA00001917"/>
    </source>
</evidence>
<name>A0A6B2QY21_9BURK</name>
<dbReference type="PANTHER" id="PTHR22893:SF98">
    <property type="entry name" value="OXIDOREDUCTASE"/>
    <property type="match status" value="1"/>
</dbReference>
<dbReference type="InterPro" id="IPR013785">
    <property type="entry name" value="Aldolase_TIM"/>
</dbReference>
<proteinExistence type="inferred from homology"/>
<dbReference type="GO" id="GO:0005829">
    <property type="term" value="C:cytosol"/>
    <property type="evidence" value="ECO:0007669"/>
    <property type="project" value="UniProtKB-ARBA"/>
</dbReference>
<evidence type="ECO:0000313" key="5">
    <source>
        <dbReference type="EMBL" id="NDY83360.1"/>
    </source>
</evidence>
<comment type="caution">
    <text evidence="5">The sequence shown here is derived from an EMBL/GenBank/DDBJ whole genome shotgun (WGS) entry which is preliminary data.</text>
</comment>
<dbReference type="AlphaFoldDB" id="A0A6B2QY21"/>
<dbReference type="GO" id="GO:0016628">
    <property type="term" value="F:oxidoreductase activity, acting on the CH-CH group of donors, NAD or NADP as acceptor"/>
    <property type="evidence" value="ECO:0007669"/>
    <property type="project" value="UniProtKB-ARBA"/>
</dbReference>
<protein>
    <submittedName>
        <fullName evidence="5">Alkene reductase</fullName>
    </submittedName>
</protein>
<dbReference type="RefSeq" id="WP_163654453.1">
    <property type="nucleotide sequence ID" value="NZ_JAAGRN010000005.1"/>
</dbReference>